<name>A0A2C5YSU9_9HYPO</name>
<reference evidence="2 3" key="1">
    <citation type="submission" date="2017-06" db="EMBL/GenBank/DDBJ databases">
        <title>Ant-infecting Ophiocordyceps genomes reveal a high diversity of potential behavioral manipulation genes and a possible major role for enterotoxins.</title>
        <authorList>
            <person name="De Bekker C."/>
            <person name="Evans H.C."/>
            <person name="Brachmann A."/>
            <person name="Hughes D.P."/>
        </authorList>
    </citation>
    <scope>NUCLEOTIDE SEQUENCE [LARGE SCALE GENOMIC DNA]</scope>
    <source>
        <strain evidence="2 3">1348a</strain>
    </source>
</reference>
<dbReference type="EMBL" id="NJEU01000801">
    <property type="protein sequence ID" value="PHH70412.1"/>
    <property type="molecule type" value="Genomic_DNA"/>
</dbReference>
<proteinExistence type="predicted"/>
<protein>
    <submittedName>
        <fullName evidence="2">Uncharacterized protein</fullName>
    </submittedName>
</protein>
<keyword evidence="3" id="KW-1185">Reference proteome</keyword>
<dbReference type="AlphaFoldDB" id="A0A2C5YSU9"/>
<sequence>MPASTAPTVVVTPAEVARDPVVTRPVQQAVAAESSAAGALRELSKNVADPGPPSSVMERDSDSSELDILDDNDGEWLPSFVGTGRQLPYLATLDGDVGRPSKKRKTGGEAVTIEQRIERLEARFEHTARAREDVLMGMDRRIAQVCADLDTLRGALMAEGQASRIYHEGHSRNISTIRAQLMELVVWARHQIRDEDGHT</sequence>
<dbReference type="OrthoDB" id="10660917at2759"/>
<comment type="caution">
    <text evidence="2">The sequence shown here is derived from an EMBL/GenBank/DDBJ whole genome shotgun (WGS) entry which is preliminary data.</text>
</comment>
<feature type="region of interest" description="Disordered" evidence="1">
    <location>
        <begin position="33"/>
        <end position="63"/>
    </location>
</feature>
<evidence type="ECO:0000313" key="3">
    <source>
        <dbReference type="Proteomes" id="UP000224854"/>
    </source>
</evidence>
<gene>
    <name evidence="2" type="ORF">CDD82_7156</name>
</gene>
<organism evidence="2 3">
    <name type="scientific">Ophiocordyceps australis</name>
    <dbReference type="NCBI Taxonomy" id="1399860"/>
    <lineage>
        <taxon>Eukaryota</taxon>
        <taxon>Fungi</taxon>
        <taxon>Dikarya</taxon>
        <taxon>Ascomycota</taxon>
        <taxon>Pezizomycotina</taxon>
        <taxon>Sordariomycetes</taxon>
        <taxon>Hypocreomycetidae</taxon>
        <taxon>Hypocreales</taxon>
        <taxon>Ophiocordycipitaceae</taxon>
        <taxon>Ophiocordyceps</taxon>
    </lineage>
</organism>
<evidence type="ECO:0000256" key="1">
    <source>
        <dbReference type="SAM" id="MobiDB-lite"/>
    </source>
</evidence>
<dbReference type="Proteomes" id="UP000224854">
    <property type="component" value="Unassembled WGS sequence"/>
</dbReference>
<accession>A0A2C5YSU9</accession>
<evidence type="ECO:0000313" key="2">
    <source>
        <dbReference type="EMBL" id="PHH70412.1"/>
    </source>
</evidence>